<reference evidence="2" key="1">
    <citation type="submission" date="2021-04" db="EMBL/GenBank/DDBJ databases">
        <authorList>
            <person name="Rodrigo-Torres L."/>
            <person name="Arahal R. D."/>
            <person name="Lucena T."/>
        </authorList>
    </citation>
    <scope>NUCLEOTIDE SEQUENCE</scope>
    <source>
        <strain evidence="2">AS29M-1</strain>
    </source>
</reference>
<feature type="transmembrane region" description="Helical" evidence="1">
    <location>
        <begin position="438"/>
        <end position="458"/>
    </location>
</feature>
<feature type="transmembrane region" description="Helical" evidence="1">
    <location>
        <begin position="375"/>
        <end position="395"/>
    </location>
</feature>
<gene>
    <name evidence="2" type="ORF">CRYO30217_01616</name>
</gene>
<evidence type="ECO:0008006" key="4">
    <source>
        <dbReference type="Google" id="ProtNLM"/>
    </source>
</evidence>
<feature type="transmembrane region" description="Helical" evidence="1">
    <location>
        <begin position="533"/>
        <end position="551"/>
    </location>
</feature>
<dbReference type="GO" id="GO:0008233">
    <property type="term" value="F:peptidase activity"/>
    <property type="evidence" value="ECO:0007669"/>
    <property type="project" value="InterPro"/>
</dbReference>
<sequence>MEAVYWTNLGFVILWMVGWCYVAHLFLATPHKFNFWKRTGIKKNAVNLAALIGLLVVPFIWVNFHQDDGYYDYKRNLEKVIENGDAGDVTSFHKKAIKQFPDNISVNIEYMMFASNYGLKSWLIKRADFYQEQIAQGNETEKYQLLSHLGAIYTGLQRFEYTHGKVNQESLIGLYHFLNAEKAYKDLDLEVAQKEFILALQDDELQDLAYARLEGIWWNYYTIDELSAYAYDMDIFPHMPFNLRREIYINDGSWGWYLFNGIYRDFFSADLPAYLAVSFSMFVWLLFIAQILFIERKRWKFIVPLFILGAVLPILVYVLSDLLRYVYGVLDIHLKHNDLWYCIINIGLVEELVKMFPWVIFLFAFRKHFQRPVHYVLLPVISALGFAFSENLIYVNSNDYELVFSRSGISLIVHLTCSATIGYMTWRSNLQKGWLLKTGYVLAGIGIASVLHGVYDFIIFNGSSYLNIFTLLVALHLFILFTNNTINFSGIKDKQANRQLRRSGVILLVGLIATFLIQYLIIGWHFSPSAANIMFHANIIMVLITSGYLVVTLSRVRLRPGVLYKFAIGDVFGQFLKTSKGSYMDEVDYTDWKFRLFAPKSNQFVGHQLPVTVTAIRRVVVQGNLNWWLVCFDDPIYVGSNDSNFGLLKAKESDQDLYMDKVEVMLMMIPNMNEFNIREKHHSRDFYYTDRVYSRPLIVAMNDEMNVEDRTSYDHLIMASFLIVLFLVFIFWRGIFDGTAFNTRSYRRIGIGILMLFGLVIFWLYKKRK</sequence>
<proteinExistence type="predicted"/>
<dbReference type="PANTHER" id="PTHR36844">
    <property type="entry name" value="PROTEASE PRSW"/>
    <property type="match status" value="1"/>
</dbReference>
<feature type="transmembrane region" description="Helical" evidence="1">
    <location>
        <begin position="464"/>
        <end position="483"/>
    </location>
</feature>
<dbReference type="KEGG" id="ptan:CRYO30217_01616"/>
<dbReference type="Proteomes" id="UP000683507">
    <property type="component" value="Chromosome"/>
</dbReference>
<keyword evidence="1" id="KW-0812">Transmembrane</keyword>
<feature type="transmembrane region" description="Helical" evidence="1">
    <location>
        <begin position="407"/>
        <end position="426"/>
    </location>
</feature>
<keyword evidence="3" id="KW-1185">Reference proteome</keyword>
<feature type="transmembrane region" description="Helical" evidence="1">
    <location>
        <begin position="716"/>
        <end position="736"/>
    </location>
</feature>
<feature type="transmembrane region" description="Helical" evidence="1">
    <location>
        <begin position="504"/>
        <end position="527"/>
    </location>
</feature>
<keyword evidence="1" id="KW-1133">Transmembrane helix</keyword>
<evidence type="ECO:0000313" key="2">
    <source>
        <dbReference type="EMBL" id="CAG5081387.1"/>
    </source>
</evidence>
<name>A0A916JM63_9FLAO</name>
<keyword evidence="1" id="KW-0472">Membrane</keyword>
<dbReference type="EMBL" id="OU015584">
    <property type="protein sequence ID" value="CAG5081387.1"/>
    <property type="molecule type" value="Genomic_DNA"/>
</dbReference>
<dbReference type="RefSeq" id="WP_258541813.1">
    <property type="nucleotide sequence ID" value="NZ_OU015584.1"/>
</dbReference>
<dbReference type="PANTHER" id="PTHR36844:SF1">
    <property type="entry name" value="PROTEASE PRSW"/>
    <property type="match status" value="1"/>
</dbReference>
<evidence type="ECO:0000256" key="1">
    <source>
        <dbReference type="SAM" id="Phobius"/>
    </source>
</evidence>
<feature type="transmembrane region" description="Helical" evidence="1">
    <location>
        <begin position="748"/>
        <end position="765"/>
    </location>
</feature>
<dbReference type="AlphaFoldDB" id="A0A916JM63"/>
<accession>A0A916JM63</accession>
<feature type="transmembrane region" description="Helical" evidence="1">
    <location>
        <begin position="48"/>
        <end position="64"/>
    </location>
</feature>
<evidence type="ECO:0000313" key="3">
    <source>
        <dbReference type="Proteomes" id="UP000683507"/>
    </source>
</evidence>
<organism evidence="2 3">
    <name type="scientific">Parvicella tangerina</name>
    <dbReference type="NCBI Taxonomy" id="2829795"/>
    <lineage>
        <taxon>Bacteria</taxon>
        <taxon>Pseudomonadati</taxon>
        <taxon>Bacteroidota</taxon>
        <taxon>Flavobacteriia</taxon>
        <taxon>Flavobacteriales</taxon>
        <taxon>Parvicellaceae</taxon>
        <taxon>Parvicella</taxon>
    </lineage>
</organism>
<feature type="transmembrane region" description="Helical" evidence="1">
    <location>
        <begin position="6"/>
        <end position="27"/>
    </location>
</feature>
<feature type="transmembrane region" description="Helical" evidence="1">
    <location>
        <begin position="273"/>
        <end position="294"/>
    </location>
</feature>
<protein>
    <recommendedName>
        <fullName evidence="4">PrsW family intramembrane metalloprotease</fullName>
    </recommendedName>
</protein>
<dbReference type="Pfam" id="PF13367">
    <property type="entry name" value="PrsW-protease"/>
    <property type="match status" value="1"/>
</dbReference>
<feature type="transmembrane region" description="Helical" evidence="1">
    <location>
        <begin position="301"/>
        <end position="319"/>
    </location>
</feature>
<dbReference type="InterPro" id="IPR026898">
    <property type="entry name" value="PrsW"/>
</dbReference>
<feature type="transmembrane region" description="Helical" evidence="1">
    <location>
        <begin position="339"/>
        <end position="363"/>
    </location>
</feature>